<feature type="non-terminal residue" evidence="2">
    <location>
        <position position="1"/>
    </location>
</feature>
<proteinExistence type="predicted"/>
<feature type="region of interest" description="Disordered" evidence="1">
    <location>
        <begin position="28"/>
        <end position="93"/>
    </location>
</feature>
<evidence type="ECO:0000313" key="3">
    <source>
        <dbReference type="Proteomes" id="UP000824469"/>
    </source>
</evidence>
<comment type="caution">
    <text evidence="2">The sequence shown here is derived from an EMBL/GenBank/DDBJ whole genome shotgun (WGS) entry which is preliminary data.</text>
</comment>
<dbReference type="AlphaFoldDB" id="A0AA38CAQ0"/>
<name>A0AA38CAQ0_TAXCH</name>
<sequence length="93" mass="10518">EERHSWRTAKQAKIERDEGAVLREAWQETLGNDGSQRSVWENNEGEEGRRRKKRWGGRRPTHGGTAKRSGGAGDLAATVAPIEGKERRKTRPQ</sequence>
<evidence type="ECO:0000256" key="1">
    <source>
        <dbReference type="SAM" id="MobiDB-lite"/>
    </source>
</evidence>
<feature type="compositionally biased region" description="Polar residues" evidence="1">
    <location>
        <begin position="29"/>
        <end position="39"/>
    </location>
</feature>
<evidence type="ECO:0000313" key="2">
    <source>
        <dbReference type="EMBL" id="KAH9298101.1"/>
    </source>
</evidence>
<feature type="compositionally biased region" description="Basic residues" evidence="1">
    <location>
        <begin position="50"/>
        <end position="61"/>
    </location>
</feature>
<feature type="non-terminal residue" evidence="2">
    <location>
        <position position="93"/>
    </location>
</feature>
<keyword evidence="3" id="KW-1185">Reference proteome</keyword>
<organism evidence="2 3">
    <name type="scientific">Taxus chinensis</name>
    <name type="common">Chinese yew</name>
    <name type="synonym">Taxus wallichiana var. chinensis</name>
    <dbReference type="NCBI Taxonomy" id="29808"/>
    <lineage>
        <taxon>Eukaryota</taxon>
        <taxon>Viridiplantae</taxon>
        <taxon>Streptophyta</taxon>
        <taxon>Embryophyta</taxon>
        <taxon>Tracheophyta</taxon>
        <taxon>Spermatophyta</taxon>
        <taxon>Pinopsida</taxon>
        <taxon>Pinidae</taxon>
        <taxon>Conifers II</taxon>
        <taxon>Cupressales</taxon>
        <taxon>Taxaceae</taxon>
        <taxon>Taxus</taxon>
    </lineage>
</organism>
<gene>
    <name evidence="2" type="ORF">KI387_029783</name>
</gene>
<dbReference type="Proteomes" id="UP000824469">
    <property type="component" value="Unassembled WGS sequence"/>
</dbReference>
<protein>
    <submittedName>
        <fullName evidence="2">Uncharacterized protein</fullName>
    </submittedName>
</protein>
<dbReference type="EMBL" id="JAHRHJ020000010">
    <property type="protein sequence ID" value="KAH9298101.1"/>
    <property type="molecule type" value="Genomic_DNA"/>
</dbReference>
<reference evidence="2 3" key="1">
    <citation type="journal article" date="2021" name="Nat. Plants">
        <title>The Taxus genome provides insights into paclitaxel biosynthesis.</title>
        <authorList>
            <person name="Xiong X."/>
            <person name="Gou J."/>
            <person name="Liao Q."/>
            <person name="Li Y."/>
            <person name="Zhou Q."/>
            <person name="Bi G."/>
            <person name="Li C."/>
            <person name="Du R."/>
            <person name="Wang X."/>
            <person name="Sun T."/>
            <person name="Guo L."/>
            <person name="Liang H."/>
            <person name="Lu P."/>
            <person name="Wu Y."/>
            <person name="Zhang Z."/>
            <person name="Ro D.K."/>
            <person name="Shang Y."/>
            <person name="Huang S."/>
            <person name="Yan J."/>
        </authorList>
    </citation>
    <scope>NUCLEOTIDE SEQUENCE [LARGE SCALE GENOMIC DNA]</scope>
    <source>
        <strain evidence="2">Ta-2019</strain>
    </source>
</reference>
<accession>A0AA38CAQ0</accession>